<dbReference type="AlphaFoldDB" id="A0A9P8VPL2"/>
<organism evidence="1 2">
    <name type="scientific">Thelonectria olida</name>
    <dbReference type="NCBI Taxonomy" id="1576542"/>
    <lineage>
        <taxon>Eukaryota</taxon>
        <taxon>Fungi</taxon>
        <taxon>Dikarya</taxon>
        <taxon>Ascomycota</taxon>
        <taxon>Pezizomycotina</taxon>
        <taxon>Sordariomycetes</taxon>
        <taxon>Hypocreomycetidae</taxon>
        <taxon>Hypocreales</taxon>
        <taxon>Nectriaceae</taxon>
        <taxon>Thelonectria</taxon>
    </lineage>
</organism>
<dbReference type="Proteomes" id="UP000777438">
    <property type="component" value="Unassembled WGS sequence"/>
</dbReference>
<evidence type="ECO:0000313" key="2">
    <source>
        <dbReference type="Proteomes" id="UP000777438"/>
    </source>
</evidence>
<reference evidence="1 2" key="1">
    <citation type="journal article" date="2021" name="Nat. Commun.">
        <title>Genetic determinants of endophytism in the Arabidopsis root mycobiome.</title>
        <authorList>
            <person name="Mesny F."/>
            <person name="Miyauchi S."/>
            <person name="Thiergart T."/>
            <person name="Pickel B."/>
            <person name="Atanasova L."/>
            <person name="Karlsson M."/>
            <person name="Huettel B."/>
            <person name="Barry K.W."/>
            <person name="Haridas S."/>
            <person name="Chen C."/>
            <person name="Bauer D."/>
            <person name="Andreopoulos W."/>
            <person name="Pangilinan J."/>
            <person name="LaButti K."/>
            <person name="Riley R."/>
            <person name="Lipzen A."/>
            <person name="Clum A."/>
            <person name="Drula E."/>
            <person name="Henrissat B."/>
            <person name="Kohler A."/>
            <person name="Grigoriev I.V."/>
            <person name="Martin F.M."/>
            <person name="Hacquard S."/>
        </authorList>
    </citation>
    <scope>NUCLEOTIDE SEQUENCE [LARGE SCALE GENOMIC DNA]</scope>
    <source>
        <strain evidence="1 2">MPI-CAGE-CH-0241</strain>
    </source>
</reference>
<dbReference type="PANTHER" id="PTHR38116:SF1">
    <property type="entry name" value="BZIP DOMAIN-CONTAINING PROTEIN"/>
    <property type="match status" value="1"/>
</dbReference>
<gene>
    <name evidence="1" type="ORF">B0T10DRAFT_313967</name>
</gene>
<name>A0A9P8VPL2_9HYPO</name>
<proteinExistence type="predicted"/>
<dbReference type="Pfam" id="PF11905">
    <property type="entry name" value="DUF3425"/>
    <property type="match status" value="1"/>
</dbReference>
<accession>A0A9P8VPL2</accession>
<keyword evidence="2" id="KW-1185">Reference proteome</keyword>
<dbReference type="EMBL" id="JAGPYM010000080">
    <property type="protein sequence ID" value="KAH6869135.1"/>
    <property type="molecule type" value="Genomic_DNA"/>
</dbReference>
<dbReference type="CDD" id="cd14688">
    <property type="entry name" value="bZIP_YAP"/>
    <property type="match status" value="1"/>
</dbReference>
<sequence length="305" mass="34580">MDPRLYKNLPTVTLEPMPQQSEARNLYDDWTGVTSTAERKKRQNRLHQRAYRKRRRAGLISLPISEHHITYTASDATDGNGEIMRQEMGEDGRISNILPEGHLLLPTPESRTQVQRFTQRAYEDYNYSTPRLEHLGIIIRLNVLNAISCNAAILGFASEGLCCPELLSPFNQHCPDLPCAYPRSQACPDGLRPSPLQIAVRHHPWIDLIPFPRMRDNILRAVEAGLLDNKALGMDVLNVQDKGSNTASLIVWGDAWDPRGWEASVPFLRKWGWLLQGCLELLEATNSWRQKRGERKIAEIGGFAP</sequence>
<comment type="caution">
    <text evidence="1">The sequence shown here is derived from an EMBL/GenBank/DDBJ whole genome shotgun (WGS) entry which is preliminary data.</text>
</comment>
<dbReference type="InterPro" id="IPR021833">
    <property type="entry name" value="DUF3425"/>
</dbReference>
<dbReference type="OrthoDB" id="2245989at2759"/>
<evidence type="ECO:0008006" key="3">
    <source>
        <dbReference type="Google" id="ProtNLM"/>
    </source>
</evidence>
<evidence type="ECO:0000313" key="1">
    <source>
        <dbReference type="EMBL" id="KAH6869135.1"/>
    </source>
</evidence>
<dbReference type="PANTHER" id="PTHR38116">
    <property type="entry name" value="CHROMOSOME 7, WHOLE GENOME SHOTGUN SEQUENCE"/>
    <property type="match status" value="1"/>
</dbReference>
<protein>
    <recommendedName>
        <fullName evidence="3">BZIP domain-containing protein</fullName>
    </recommendedName>
</protein>